<dbReference type="GeneID" id="12509935"/>
<evidence type="ECO:0000313" key="2">
    <source>
        <dbReference type="Proteomes" id="UP000005877"/>
    </source>
</evidence>
<dbReference type="KEGG" id="mhi:Mhar_0766"/>
<accession>G7WKV6</accession>
<dbReference type="AlphaFoldDB" id="G7WKV6"/>
<proteinExistence type="predicted"/>
<dbReference type="PATRIC" id="fig|1110509.7.peg.853"/>
<protein>
    <submittedName>
        <fullName evidence="1">Uncharacterized protein</fullName>
    </submittedName>
</protein>
<dbReference type="HOGENOM" id="CLU_942020_0_0_2"/>
<gene>
    <name evidence="1" type="ordered locus">Mhar_0766</name>
</gene>
<dbReference type="RefSeq" id="WP_014586324.1">
    <property type="nucleotide sequence ID" value="NC_017527.1"/>
</dbReference>
<keyword evidence="2" id="KW-1185">Reference proteome</keyword>
<reference evidence="1 2" key="1">
    <citation type="journal article" date="2012" name="PLoS ONE">
        <title>The genome characteristics and predicted function of methyl-group oxidation pathway in the obligate aceticlastic methanogens, Methanosaeta spp.</title>
        <authorList>
            <person name="Zhu J."/>
            <person name="Zheng H."/>
            <person name="Ai G."/>
            <person name="Zhang G."/>
            <person name="Liu D."/>
            <person name="Liu X."/>
            <person name="Dong X."/>
        </authorList>
    </citation>
    <scope>NUCLEOTIDE SEQUENCE [LARGE SCALE GENOMIC DNA]</scope>
    <source>
        <strain evidence="1 2">6Ac</strain>
    </source>
</reference>
<sequence>MFDRGIFCILIALSLSLAVQSTSAQDGDPGVRPVLDDLDGEVEEGGSFNETSSFNETAPSGGAAIFGEGAEDTGEEGLIAVDDGNKTASEVLSPETPAGEIPGHPAAYGCPGAVYLAAEDVYVDLMEEMVYNDDHLVCEYLKGRGYEAEEFPAMAMIQFNISDLVVEEDDVAVLVLKAEAIDKAGDENSGLILVPITSEWTEGSSFPALALNLLSMISILEDSSEIDLGRIGMSFGQDRIVVFDVKELLKAAEGERLSFAVMAVADVDYRVSFRSRETGEGPAILIAPYPTAVSG</sequence>
<dbReference type="Proteomes" id="UP000005877">
    <property type="component" value="Chromosome"/>
</dbReference>
<evidence type="ECO:0000313" key="1">
    <source>
        <dbReference type="EMBL" id="AET64139.1"/>
    </source>
</evidence>
<organism evidence="1 2">
    <name type="scientific">Methanothrix harundinacea (strain 6Ac)</name>
    <name type="common">Methanosaeta harundinacea</name>
    <dbReference type="NCBI Taxonomy" id="1110509"/>
    <lineage>
        <taxon>Archaea</taxon>
        <taxon>Methanobacteriati</taxon>
        <taxon>Methanobacteriota</taxon>
        <taxon>Stenosarchaea group</taxon>
        <taxon>Methanomicrobia</taxon>
        <taxon>Methanotrichales</taxon>
        <taxon>Methanotrichaceae</taxon>
        <taxon>Methanothrix</taxon>
    </lineage>
</organism>
<dbReference type="EMBL" id="CP003117">
    <property type="protein sequence ID" value="AET64139.1"/>
    <property type="molecule type" value="Genomic_DNA"/>
</dbReference>
<dbReference type="STRING" id="1110509.Mhar_0766"/>
<name>G7WKV6_METH6</name>